<dbReference type="Pfam" id="PF00406">
    <property type="entry name" value="ADK"/>
    <property type="match status" value="1"/>
</dbReference>
<evidence type="ECO:0000256" key="2">
    <source>
        <dbReference type="ARBA" id="ARBA00022741"/>
    </source>
</evidence>
<evidence type="ECO:0000256" key="3">
    <source>
        <dbReference type="ARBA" id="ARBA00022777"/>
    </source>
</evidence>
<dbReference type="RefSeq" id="XP_024702974.1">
    <property type="nucleotide sequence ID" value="XM_024853343.1"/>
</dbReference>
<dbReference type="CDD" id="cd01428">
    <property type="entry name" value="ADK"/>
    <property type="match status" value="1"/>
</dbReference>
<dbReference type="GO" id="GO:0006139">
    <property type="term" value="P:nucleobase-containing compound metabolic process"/>
    <property type="evidence" value="ECO:0007669"/>
    <property type="project" value="InterPro"/>
</dbReference>
<comment type="caution">
    <text evidence="5">The sequence shown here is derived from an EMBL/GenBank/DDBJ whole genome shotgun (WGS) entry which is preliminary data.</text>
</comment>
<dbReference type="InterPro" id="IPR000850">
    <property type="entry name" value="Adenylat/UMP-CMP_kin"/>
</dbReference>
<sequence length="197" mass="21712">MEFQHLSRVYIIGAPGAGKGSLCTKLAADYGFYHLSIGDLLRKQAEVGDLRPDIIRAIQHSALLETEDLVPIIEHAIEELSKAGKQRLLIDGVPRSVQQIGAIEGAVGSPDLVLFFDCPEGLAKHRFLTRHLPGRSDDIDTFNARYTHYVRQNVQIVAHYQEKGLLVTVDTSGSVNSSYAKLLDALRSTENPAHNEL</sequence>
<dbReference type="GeneID" id="36561041"/>
<dbReference type="SUPFAM" id="SSF52540">
    <property type="entry name" value="P-loop containing nucleoside triphosphate hydrolases"/>
    <property type="match status" value="1"/>
</dbReference>
<evidence type="ECO:0000256" key="4">
    <source>
        <dbReference type="RuleBase" id="RU003330"/>
    </source>
</evidence>
<accession>A0A2I2G472</accession>
<keyword evidence="5" id="KW-0378">Hydrolase</keyword>
<protein>
    <submittedName>
        <fullName evidence="5">P-loop containing nucleoside triphosphate hydrolase protein</fullName>
    </submittedName>
</protein>
<evidence type="ECO:0000313" key="6">
    <source>
        <dbReference type="Proteomes" id="UP000234275"/>
    </source>
</evidence>
<dbReference type="Gene3D" id="3.40.50.300">
    <property type="entry name" value="P-loop containing nucleotide triphosphate hydrolases"/>
    <property type="match status" value="1"/>
</dbReference>
<dbReference type="OrthoDB" id="442176at2759"/>
<comment type="similarity">
    <text evidence="4">Belongs to the adenylate kinase family.</text>
</comment>
<dbReference type="GO" id="GO:0016787">
    <property type="term" value="F:hydrolase activity"/>
    <property type="evidence" value="ECO:0007669"/>
    <property type="project" value="UniProtKB-KW"/>
</dbReference>
<dbReference type="EMBL" id="MSFO01000005">
    <property type="protein sequence ID" value="PLB47672.1"/>
    <property type="molecule type" value="Genomic_DNA"/>
</dbReference>
<dbReference type="Proteomes" id="UP000234275">
    <property type="component" value="Unassembled WGS sequence"/>
</dbReference>
<evidence type="ECO:0000256" key="1">
    <source>
        <dbReference type="ARBA" id="ARBA00022679"/>
    </source>
</evidence>
<evidence type="ECO:0000313" key="5">
    <source>
        <dbReference type="EMBL" id="PLB47672.1"/>
    </source>
</evidence>
<dbReference type="HAMAP" id="MF_00235">
    <property type="entry name" value="Adenylate_kinase_Adk"/>
    <property type="match status" value="1"/>
</dbReference>
<dbReference type="PANTHER" id="PTHR23359">
    <property type="entry name" value="NUCLEOTIDE KINASE"/>
    <property type="match status" value="1"/>
</dbReference>
<keyword evidence="3 4" id="KW-0418">Kinase</keyword>
<keyword evidence="2" id="KW-0547">Nucleotide-binding</keyword>
<proteinExistence type="inferred from homology"/>
<dbReference type="PRINTS" id="PR00094">
    <property type="entry name" value="ADENYLTKNASE"/>
</dbReference>
<reference evidence="5 6" key="1">
    <citation type="submission" date="2016-12" db="EMBL/GenBank/DDBJ databases">
        <title>The genomes of Aspergillus section Nigri reveals drivers in fungal speciation.</title>
        <authorList>
            <consortium name="DOE Joint Genome Institute"/>
            <person name="Vesth T.C."/>
            <person name="Nybo J."/>
            <person name="Theobald S."/>
            <person name="Brandl J."/>
            <person name="Frisvad J.C."/>
            <person name="Nielsen K.F."/>
            <person name="Lyhne E.K."/>
            <person name="Kogle M.E."/>
            <person name="Kuo A."/>
            <person name="Riley R."/>
            <person name="Clum A."/>
            <person name="Nolan M."/>
            <person name="Lipzen A."/>
            <person name="Salamov A."/>
            <person name="Henrissat B."/>
            <person name="Wiebenga A."/>
            <person name="De Vries R.P."/>
            <person name="Grigoriev I.V."/>
            <person name="Mortensen U.H."/>
            <person name="Andersen M.R."/>
            <person name="Baker S.E."/>
        </authorList>
    </citation>
    <scope>NUCLEOTIDE SEQUENCE [LARGE SCALE GENOMIC DNA]</scope>
    <source>
        <strain evidence="5 6">IBT 23096</strain>
    </source>
</reference>
<keyword evidence="1 4" id="KW-0808">Transferase</keyword>
<dbReference type="AlphaFoldDB" id="A0A2I2G472"/>
<dbReference type="VEuPathDB" id="FungiDB:P170DRAFT_476355"/>
<dbReference type="STRING" id="1392250.A0A2I2G472"/>
<dbReference type="InterPro" id="IPR027417">
    <property type="entry name" value="P-loop_NTPase"/>
</dbReference>
<gene>
    <name evidence="5" type="ORF">P170DRAFT_476355</name>
</gene>
<keyword evidence="6" id="KW-1185">Reference proteome</keyword>
<name>A0A2I2G472_9EURO</name>
<dbReference type="GO" id="GO:0005524">
    <property type="term" value="F:ATP binding"/>
    <property type="evidence" value="ECO:0007669"/>
    <property type="project" value="InterPro"/>
</dbReference>
<organism evidence="5 6">
    <name type="scientific">Aspergillus steynii IBT 23096</name>
    <dbReference type="NCBI Taxonomy" id="1392250"/>
    <lineage>
        <taxon>Eukaryota</taxon>
        <taxon>Fungi</taxon>
        <taxon>Dikarya</taxon>
        <taxon>Ascomycota</taxon>
        <taxon>Pezizomycotina</taxon>
        <taxon>Eurotiomycetes</taxon>
        <taxon>Eurotiomycetidae</taxon>
        <taxon>Eurotiales</taxon>
        <taxon>Aspergillaceae</taxon>
        <taxon>Aspergillus</taxon>
        <taxon>Aspergillus subgen. Circumdati</taxon>
    </lineage>
</organism>
<dbReference type="GO" id="GO:0019205">
    <property type="term" value="F:nucleobase-containing compound kinase activity"/>
    <property type="evidence" value="ECO:0007669"/>
    <property type="project" value="InterPro"/>
</dbReference>